<name>A0A2V1D6L5_9PLEO</name>
<evidence type="ECO:0000313" key="1">
    <source>
        <dbReference type="EMBL" id="PVH93678.1"/>
    </source>
</evidence>
<dbReference type="AlphaFoldDB" id="A0A2V1D6L5"/>
<accession>A0A2V1D6L5</accession>
<dbReference type="EMBL" id="KZ805574">
    <property type="protein sequence ID" value="PVH93678.1"/>
    <property type="molecule type" value="Genomic_DNA"/>
</dbReference>
<evidence type="ECO:0000313" key="2">
    <source>
        <dbReference type="Proteomes" id="UP000244855"/>
    </source>
</evidence>
<reference evidence="1 2" key="1">
    <citation type="journal article" date="2018" name="Sci. Rep.">
        <title>Comparative genomics provides insights into the lifestyle and reveals functional heterogeneity of dark septate endophytic fungi.</title>
        <authorList>
            <person name="Knapp D.G."/>
            <person name="Nemeth J.B."/>
            <person name="Barry K."/>
            <person name="Hainaut M."/>
            <person name="Henrissat B."/>
            <person name="Johnson J."/>
            <person name="Kuo A."/>
            <person name="Lim J.H.P."/>
            <person name="Lipzen A."/>
            <person name="Nolan M."/>
            <person name="Ohm R.A."/>
            <person name="Tamas L."/>
            <person name="Grigoriev I.V."/>
            <person name="Spatafora J.W."/>
            <person name="Nagy L.G."/>
            <person name="Kovacs G.M."/>
        </authorList>
    </citation>
    <scope>NUCLEOTIDE SEQUENCE [LARGE SCALE GENOMIC DNA]</scope>
    <source>
        <strain evidence="1 2">DSE2036</strain>
    </source>
</reference>
<sequence length="51" mass="5978">MILDVNKRVNSESQSQLCYRIARGNPMNFEKTNYSDINRFSEMFSWGGRGE</sequence>
<dbReference type="Proteomes" id="UP000244855">
    <property type="component" value="Unassembled WGS sequence"/>
</dbReference>
<keyword evidence="2" id="KW-1185">Reference proteome</keyword>
<gene>
    <name evidence="1" type="ORF">DM02DRAFT_216180</name>
</gene>
<organism evidence="1 2">
    <name type="scientific">Periconia macrospinosa</name>
    <dbReference type="NCBI Taxonomy" id="97972"/>
    <lineage>
        <taxon>Eukaryota</taxon>
        <taxon>Fungi</taxon>
        <taxon>Dikarya</taxon>
        <taxon>Ascomycota</taxon>
        <taxon>Pezizomycotina</taxon>
        <taxon>Dothideomycetes</taxon>
        <taxon>Pleosporomycetidae</taxon>
        <taxon>Pleosporales</taxon>
        <taxon>Massarineae</taxon>
        <taxon>Periconiaceae</taxon>
        <taxon>Periconia</taxon>
    </lineage>
</organism>
<protein>
    <submittedName>
        <fullName evidence="1">Uncharacterized protein</fullName>
    </submittedName>
</protein>
<proteinExistence type="predicted"/>